<dbReference type="AlphaFoldDB" id="A0A0K6S7H2"/>
<feature type="compositionally biased region" description="Basic and acidic residues" evidence="5">
    <location>
        <begin position="505"/>
        <end position="518"/>
    </location>
</feature>
<evidence type="ECO:0000256" key="1">
    <source>
        <dbReference type="ARBA" id="ARBA00004141"/>
    </source>
</evidence>
<accession>A0A0K6S7H2</accession>
<feature type="compositionally biased region" description="Gly residues" evidence="5">
    <location>
        <begin position="950"/>
        <end position="964"/>
    </location>
</feature>
<evidence type="ECO:0000256" key="4">
    <source>
        <dbReference type="ARBA" id="ARBA00023136"/>
    </source>
</evidence>
<feature type="transmembrane region" description="Helical" evidence="6">
    <location>
        <begin position="156"/>
        <end position="177"/>
    </location>
</feature>
<feature type="transmembrane region" description="Helical" evidence="6">
    <location>
        <begin position="449"/>
        <end position="472"/>
    </location>
</feature>
<name>A0A0K6S7H2_9ALVE</name>
<keyword evidence="2 6" id="KW-0812">Transmembrane</keyword>
<dbReference type="PANTHER" id="PTHR10037:SF62">
    <property type="entry name" value="SODIUM CHANNEL PROTEIN 60E"/>
    <property type="match status" value="1"/>
</dbReference>
<evidence type="ECO:0000256" key="2">
    <source>
        <dbReference type="ARBA" id="ARBA00022692"/>
    </source>
</evidence>
<feature type="transmembrane region" description="Helical" evidence="6">
    <location>
        <begin position="197"/>
        <end position="217"/>
    </location>
</feature>
<sequence>MSTPQQQYPLRNCLSLEMHDERERERVEDFGRASLHNSIELDEKLQGRLNNPGFMMRLLLDPDGGRRMSLGRSIGQNVRILLNPEEERRSTGSSALPSERSAPKQKLSLYERILSFLRGTHLEFWVWGLTAINIAVIVTNVILTSHQEHELWDHDAVVNAIWVFMWIERVMVNLFFVEIVLKISFLRREFFREPYNYYDAFVCIFSWIFWLVAFILFEMDQMKNNSENYDNVVESVARKLIIFRMVRLTRVAAIVGWIPALRELWLLISAFGSSLKILCFGMVLFIVLSVSFAAIMTTVVNSDHKMFPPQLCAMYTETHSFLHGMRVNCDDETDMERLHGSTDAELNYLTQCLTQFADKCSGITAEYLNECLNSVDQADKEACHSELSSTYGNSDCPCISGVVDDDGLCHSCQNFFMFRNSFISFIRIITLEGWPDVVDPVTRRRPWTAFVFAVFIGISAYAVVNLLTAVLVDSAMTVSGGTKALDQIEFFRSTNALRKLFLSTKDNKEGGGEQKTKGSSDNVPFEGNEGGETAADRPSPSTAAPIVNRESRSAAAAALPEEMNPTAEAEGEKEIPPTANTRSVLLTGMPSHSGEEVGGPAEGEGETAVGGVALSAGVAEPQAEFEVLSVDSHRLEAAIAAVSPLQSPKRFSSSDSAQLDERGTEHFLEEGLSQSLARLGTRGKAFDRTDTGNLSLTNRDEDPEADGDLLYDTAGGRSQSDVSRHFQQRRTDRAPNQLQAQNTQASDLSVDLPGGPPGDAVLSQAQTEEALARLATATRRHDSEVVTWKDLRCMLDVGGEKFPKILDRFGLDEADLRRVYYVSLFEMHPLSSQNLNRKDDPGVPLAFLVHNMQKYKHKGTATPKDILDVLFHIPSLKLQILLLNKDVQESVRHSSVVQDSMRGLELRLDRTERLLVNIKDRLVQRGDICLPPPGTARGREDSRGVHFGEHQGGGLGLRSGGQVRGQGSYMRSRSLGVPASSSSMRLRAGRSSM</sequence>
<feature type="region of interest" description="Disordered" evidence="5">
    <location>
        <begin position="683"/>
        <end position="755"/>
    </location>
</feature>
<feature type="region of interest" description="Disordered" evidence="5">
    <location>
        <begin position="948"/>
        <end position="993"/>
    </location>
</feature>
<gene>
    <name evidence="8" type="ORF">Cvel_20170.t1.CR1</name>
</gene>
<dbReference type="InterPro" id="IPR043203">
    <property type="entry name" value="VGCC_Ca_Na"/>
</dbReference>
<organism evidence="8">
    <name type="scientific">Chromera velia CCMP2878</name>
    <dbReference type="NCBI Taxonomy" id="1169474"/>
    <lineage>
        <taxon>Eukaryota</taxon>
        <taxon>Sar</taxon>
        <taxon>Alveolata</taxon>
        <taxon>Colpodellida</taxon>
        <taxon>Chromeraceae</taxon>
        <taxon>Chromera</taxon>
    </lineage>
</organism>
<feature type="compositionally biased region" description="Polar residues" evidence="5">
    <location>
        <begin position="734"/>
        <end position="747"/>
    </location>
</feature>
<protein>
    <recommendedName>
        <fullName evidence="7">Ion transport domain-containing protein</fullName>
    </recommendedName>
</protein>
<evidence type="ECO:0000256" key="5">
    <source>
        <dbReference type="SAM" id="MobiDB-lite"/>
    </source>
</evidence>
<dbReference type="SUPFAM" id="SSF81324">
    <property type="entry name" value="Voltage-gated potassium channels"/>
    <property type="match status" value="1"/>
</dbReference>
<feature type="domain" description="Ion transport" evidence="7">
    <location>
        <begin position="134"/>
        <end position="474"/>
    </location>
</feature>
<dbReference type="GO" id="GO:0005248">
    <property type="term" value="F:voltage-gated sodium channel activity"/>
    <property type="evidence" value="ECO:0007669"/>
    <property type="project" value="TreeGrafter"/>
</dbReference>
<dbReference type="Pfam" id="PF00520">
    <property type="entry name" value="Ion_trans"/>
    <property type="match status" value="1"/>
</dbReference>
<feature type="transmembrane region" description="Helical" evidence="6">
    <location>
        <begin position="124"/>
        <end position="144"/>
    </location>
</feature>
<dbReference type="PANTHER" id="PTHR10037">
    <property type="entry name" value="VOLTAGE-GATED CATION CHANNEL CALCIUM AND SODIUM"/>
    <property type="match status" value="1"/>
</dbReference>
<dbReference type="Gene3D" id="1.20.120.350">
    <property type="entry name" value="Voltage-gated potassium channels. Chain C"/>
    <property type="match status" value="1"/>
</dbReference>
<dbReference type="InterPro" id="IPR005821">
    <property type="entry name" value="Ion_trans_dom"/>
</dbReference>
<dbReference type="PhylomeDB" id="A0A0K6S7H2"/>
<feature type="transmembrane region" description="Helical" evidence="6">
    <location>
        <begin position="274"/>
        <end position="300"/>
    </location>
</feature>
<dbReference type="InterPro" id="IPR027359">
    <property type="entry name" value="Volt_channel_dom_sf"/>
</dbReference>
<dbReference type="Gene3D" id="1.10.287.70">
    <property type="match status" value="1"/>
</dbReference>
<dbReference type="GO" id="GO:0001518">
    <property type="term" value="C:voltage-gated sodium channel complex"/>
    <property type="evidence" value="ECO:0007669"/>
    <property type="project" value="TreeGrafter"/>
</dbReference>
<reference evidence="8" key="1">
    <citation type="submission" date="2014-11" db="EMBL/GenBank/DDBJ databases">
        <title>Molecular phylogeny of cliff fern family Woodsiaceae with morphological implications.</title>
        <authorList>
            <person name="Shao Y.-Z."/>
            <person name="Wei R."/>
            <person name="Zhang X.-C."/>
        </authorList>
    </citation>
    <scope>NUCLEOTIDE SEQUENCE</scope>
</reference>
<evidence type="ECO:0000259" key="7">
    <source>
        <dbReference type="Pfam" id="PF00520"/>
    </source>
</evidence>
<evidence type="ECO:0000256" key="6">
    <source>
        <dbReference type="SAM" id="Phobius"/>
    </source>
</evidence>
<dbReference type="VEuPathDB" id="CryptoDB:Cvel_20170"/>
<keyword evidence="3 6" id="KW-1133">Transmembrane helix</keyword>
<keyword evidence="4 6" id="KW-0472">Membrane</keyword>
<evidence type="ECO:0000313" key="8">
    <source>
        <dbReference type="EMBL" id="CUC09446.1"/>
    </source>
</evidence>
<proteinExistence type="predicted"/>
<feature type="region of interest" description="Disordered" evidence="5">
    <location>
        <begin position="505"/>
        <end position="607"/>
    </location>
</feature>
<dbReference type="EMBL" id="CDMZ01000874">
    <property type="protein sequence ID" value="CUC09446.1"/>
    <property type="molecule type" value="Genomic_DNA"/>
</dbReference>
<feature type="transmembrane region" description="Helical" evidence="6">
    <location>
        <begin position="248"/>
        <end position="268"/>
    </location>
</feature>
<evidence type="ECO:0000256" key="3">
    <source>
        <dbReference type="ARBA" id="ARBA00022989"/>
    </source>
</evidence>
<comment type="subcellular location">
    <subcellularLocation>
        <location evidence="1">Membrane</location>
        <topology evidence="1">Multi-pass membrane protein</topology>
    </subcellularLocation>
</comment>